<evidence type="ECO:0000313" key="3">
    <source>
        <dbReference type="Proteomes" id="UP001141183"/>
    </source>
</evidence>
<dbReference type="InterPro" id="IPR045504">
    <property type="entry name" value="DUF6487"/>
</dbReference>
<evidence type="ECO:0000313" key="2">
    <source>
        <dbReference type="EMBL" id="MDC4239961.1"/>
    </source>
</evidence>
<accession>A0A9X4B1V7</accession>
<dbReference type="AlphaFoldDB" id="A0A9X4B1V7"/>
<protein>
    <submittedName>
        <fullName evidence="2">PF20097 family protein</fullName>
    </submittedName>
</protein>
<dbReference type="RefSeq" id="WP_008678957.1">
    <property type="nucleotide sequence ID" value="NZ_CABKOG010000003.1"/>
</dbReference>
<reference evidence="2" key="1">
    <citation type="submission" date="2022-05" db="EMBL/GenBank/DDBJ databases">
        <title>Draft genome sequence of Clostridium tertium strain CP3 isolated from Peru.</title>
        <authorList>
            <person name="Hurtado R."/>
            <person name="Lima L."/>
            <person name="Sousa T."/>
            <person name="Jaiswal A.K."/>
            <person name="Tiwari S."/>
            <person name="Maturrano L."/>
            <person name="Brenig B."/>
            <person name="Azevedo V."/>
        </authorList>
    </citation>
    <scope>NUCLEOTIDE SEQUENCE</scope>
    <source>
        <strain evidence="2">CP3</strain>
    </source>
</reference>
<keyword evidence="3" id="KW-1185">Reference proteome</keyword>
<comment type="caution">
    <text evidence="2">The sequence shown here is derived from an EMBL/GenBank/DDBJ whole genome shotgun (WGS) entry which is preliminary data.</text>
</comment>
<dbReference type="EMBL" id="JAMRYU010000006">
    <property type="protein sequence ID" value="MDC4239961.1"/>
    <property type="molecule type" value="Genomic_DNA"/>
</dbReference>
<name>A0A9X4B1V7_9CLOT</name>
<proteinExistence type="predicted"/>
<dbReference type="Proteomes" id="UP001141183">
    <property type="component" value="Unassembled WGS sequence"/>
</dbReference>
<organism evidence="2 3">
    <name type="scientific">Clostridium tertium</name>
    <dbReference type="NCBI Taxonomy" id="1559"/>
    <lineage>
        <taxon>Bacteria</taxon>
        <taxon>Bacillati</taxon>
        <taxon>Bacillota</taxon>
        <taxon>Clostridia</taxon>
        <taxon>Eubacteriales</taxon>
        <taxon>Clostridiaceae</taxon>
        <taxon>Clostridium</taxon>
    </lineage>
</organism>
<evidence type="ECO:0000259" key="1">
    <source>
        <dbReference type="Pfam" id="PF20097"/>
    </source>
</evidence>
<feature type="domain" description="DUF6487" evidence="1">
    <location>
        <begin position="3"/>
        <end position="66"/>
    </location>
</feature>
<sequence length="66" mass="7727">MNCPYCNKEMKKGIITSPKNSFDFISDEARNQSYFFPERINLKRVLDSDLVAYYCDACHKIVIDVK</sequence>
<dbReference type="Pfam" id="PF20097">
    <property type="entry name" value="DUF6487"/>
    <property type="match status" value="1"/>
</dbReference>
<gene>
    <name evidence="2" type="ORF">NE398_07255</name>
</gene>